<comment type="similarity">
    <text evidence="1">Belongs to the sulfatase family.</text>
</comment>
<dbReference type="SUPFAM" id="SSF53649">
    <property type="entry name" value="Alkaline phosphatase-like"/>
    <property type="match status" value="1"/>
</dbReference>
<evidence type="ECO:0000256" key="4">
    <source>
        <dbReference type="ARBA" id="ARBA00022837"/>
    </source>
</evidence>
<dbReference type="PROSITE" id="PS00523">
    <property type="entry name" value="SULFATASE_1"/>
    <property type="match status" value="1"/>
</dbReference>
<dbReference type="PANTHER" id="PTHR42693">
    <property type="entry name" value="ARYLSULFATASE FAMILY MEMBER"/>
    <property type="match status" value="1"/>
</dbReference>
<evidence type="ECO:0000259" key="5">
    <source>
        <dbReference type="Pfam" id="PF00884"/>
    </source>
</evidence>
<dbReference type="GO" id="GO:0046872">
    <property type="term" value="F:metal ion binding"/>
    <property type="evidence" value="ECO:0007669"/>
    <property type="project" value="UniProtKB-KW"/>
</dbReference>
<dbReference type="InterPro" id="IPR050738">
    <property type="entry name" value="Sulfatase"/>
</dbReference>
<dbReference type="Pfam" id="PF00884">
    <property type="entry name" value="Sulfatase"/>
    <property type="match status" value="1"/>
</dbReference>
<feature type="domain" description="Sulfatase N-terminal" evidence="5">
    <location>
        <begin position="18"/>
        <end position="364"/>
    </location>
</feature>
<reference evidence="6" key="1">
    <citation type="submission" date="2021-01" db="EMBL/GenBank/DDBJ databases">
        <authorList>
            <person name="Corre E."/>
            <person name="Pelletier E."/>
            <person name="Niang G."/>
            <person name="Scheremetjew M."/>
            <person name="Finn R."/>
            <person name="Kale V."/>
            <person name="Holt S."/>
            <person name="Cochrane G."/>
            <person name="Meng A."/>
            <person name="Brown T."/>
            <person name="Cohen L."/>
        </authorList>
    </citation>
    <scope>NUCLEOTIDE SEQUENCE</scope>
    <source>
        <strain evidence="6">PLY182g</strain>
    </source>
</reference>
<protein>
    <recommendedName>
        <fullName evidence="5">Sulfatase N-terminal domain-containing protein</fullName>
    </recommendedName>
</protein>
<evidence type="ECO:0000313" key="6">
    <source>
        <dbReference type="EMBL" id="CAD8598380.1"/>
    </source>
</evidence>
<gene>
    <name evidence="6" type="ORF">CPEL01642_LOCUS1710</name>
</gene>
<dbReference type="Gene3D" id="3.40.720.10">
    <property type="entry name" value="Alkaline Phosphatase, subunit A"/>
    <property type="match status" value="1"/>
</dbReference>
<organism evidence="6">
    <name type="scientific">Coccolithus braarudii</name>
    <dbReference type="NCBI Taxonomy" id="221442"/>
    <lineage>
        <taxon>Eukaryota</taxon>
        <taxon>Haptista</taxon>
        <taxon>Haptophyta</taxon>
        <taxon>Prymnesiophyceae</taxon>
        <taxon>Coccolithales</taxon>
        <taxon>Coccolithaceae</taxon>
        <taxon>Coccolithus</taxon>
    </lineage>
</organism>
<dbReference type="GO" id="GO:0004065">
    <property type="term" value="F:arylsulfatase activity"/>
    <property type="evidence" value="ECO:0007669"/>
    <property type="project" value="TreeGrafter"/>
</dbReference>
<evidence type="ECO:0000256" key="2">
    <source>
        <dbReference type="ARBA" id="ARBA00022723"/>
    </source>
</evidence>
<name>A0A7S0L118_9EUKA</name>
<keyword evidence="3" id="KW-0378">Hydrolase</keyword>
<dbReference type="PANTHER" id="PTHR42693:SF33">
    <property type="entry name" value="ARYLSULFATASE"/>
    <property type="match status" value="1"/>
</dbReference>
<keyword evidence="2" id="KW-0479">Metal-binding</keyword>
<dbReference type="AlphaFoldDB" id="A0A7S0L118"/>
<keyword evidence="4" id="KW-0106">Calcium</keyword>
<sequence>MHASAPHLRSDEKLPPLPHVAIFVADDLGFGEVSWNSRGRDDVRTPNLEALRGRGVTLRRFYTFPSCTPARAAMLTGRLPVRYHVPVRPISRGGVPLDEKMISSVLHDRGYRTAMFGKWHLGINARAFWPSSRGFGLSYGSSTGAIDHMRHTAKDLRFINGCARDWHRNGHALEQAGHATSLIADEATQFIRDHNLRVYDVEKQLSARLAEGGDISKTAHAFRPQPLFIYVAFTALHHPYQISNQSRLRLIRAQTKSASERRVCQLKRAMGEEMDAAIGRIVSALDKASRDNNALVVFLSDNGAPPGCNVDNKPLRGHKFSSFEGGVRVPAFIYWQGHLPPHSRSTTPLHVTDIMPTILRAAQIDTNTLEQLQLDGVDMLHVLQQELSEGMPPMQAVLGAGVGGFGRAVRERGVLLLTWTLSGTGPEMHFTAAQGWTSGHATAFLLPDNQKALLHGTWGKCSAWLYNLSVSEVGEGKEIHGDLPLCSKPGPPQHPGTPRRMKPLGVGAGGRAFSSLQALATSLAWMGSNSTDVLTQCTSRGWNLTQAGPELRREPLDFYHPETCHLDPPWNPDCSLKSTIIYNISVFP</sequence>
<proteinExistence type="inferred from homology"/>
<accession>A0A7S0L118</accession>
<dbReference type="InterPro" id="IPR000917">
    <property type="entry name" value="Sulfatase_N"/>
</dbReference>
<dbReference type="InterPro" id="IPR017850">
    <property type="entry name" value="Alkaline_phosphatase_core_sf"/>
</dbReference>
<evidence type="ECO:0000256" key="1">
    <source>
        <dbReference type="ARBA" id="ARBA00008779"/>
    </source>
</evidence>
<evidence type="ECO:0000256" key="3">
    <source>
        <dbReference type="ARBA" id="ARBA00022801"/>
    </source>
</evidence>
<dbReference type="EMBL" id="HBEY01003484">
    <property type="protein sequence ID" value="CAD8598380.1"/>
    <property type="molecule type" value="Transcribed_RNA"/>
</dbReference>
<dbReference type="InterPro" id="IPR024607">
    <property type="entry name" value="Sulfatase_CS"/>
</dbReference>